<evidence type="ECO:0000259" key="4">
    <source>
        <dbReference type="PROSITE" id="PS50113"/>
    </source>
</evidence>
<dbReference type="Pfam" id="PF00989">
    <property type="entry name" value="PAS"/>
    <property type="match status" value="1"/>
</dbReference>
<dbReference type="InterPro" id="IPR052020">
    <property type="entry name" value="Cyclic_di-GMP/3'3'-cGAMP_PDE"/>
</dbReference>
<dbReference type="EMBL" id="QMIF01000005">
    <property type="protein sequence ID" value="TVM34250.1"/>
    <property type="molecule type" value="Genomic_DNA"/>
</dbReference>
<keyword evidence="9" id="KW-1185">Reference proteome</keyword>
<dbReference type="SUPFAM" id="SSF55785">
    <property type="entry name" value="PYP-like sensor domain (PAS domain)"/>
    <property type="match status" value="1"/>
</dbReference>
<dbReference type="PROSITE" id="PS51832">
    <property type="entry name" value="HD_GYP"/>
    <property type="match status" value="1"/>
</dbReference>
<evidence type="ECO:0000313" key="8">
    <source>
        <dbReference type="Proteomes" id="UP000434052"/>
    </source>
</evidence>
<dbReference type="Gene3D" id="3.30.450.20">
    <property type="entry name" value="PAS domain"/>
    <property type="match status" value="1"/>
</dbReference>
<dbReference type="Pfam" id="PF13487">
    <property type="entry name" value="HD_5"/>
    <property type="match status" value="1"/>
</dbReference>
<dbReference type="InterPro" id="IPR001789">
    <property type="entry name" value="Sig_transdc_resp-reg_receiver"/>
</dbReference>
<dbReference type="InterPro" id="IPR000700">
    <property type="entry name" value="PAS-assoc_C"/>
</dbReference>
<evidence type="ECO:0000259" key="5">
    <source>
        <dbReference type="PROSITE" id="PS51832"/>
    </source>
</evidence>
<dbReference type="PANTHER" id="PTHR45228">
    <property type="entry name" value="CYCLIC DI-GMP PHOSPHODIESTERASE TM_0186-RELATED"/>
    <property type="match status" value="1"/>
</dbReference>
<organism evidence="7 8">
    <name type="scientific">Oceanidesulfovibrio marinus</name>
    <dbReference type="NCBI Taxonomy" id="370038"/>
    <lineage>
        <taxon>Bacteria</taxon>
        <taxon>Pseudomonadati</taxon>
        <taxon>Thermodesulfobacteriota</taxon>
        <taxon>Desulfovibrionia</taxon>
        <taxon>Desulfovibrionales</taxon>
        <taxon>Desulfovibrionaceae</taxon>
        <taxon>Oceanidesulfovibrio</taxon>
    </lineage>
</organism>
<proteinExistence type="predicted"/>
<dbReference type="PROSITE" id="PS50110">
    <property type="entry name" value="RESPONSE_REGULATORY"/>
    <property type="match status" value="1"/>
</dbReference>
<dbReference type="Gene3D" id="3.40.50.2300">
    <property type="match status" value="1"/>
</dbReference>
<dbReference type="PROSITE" id="PS50112">
    <property type="entry name" value="PAS"/>
    <property type="match status" value="1"/>
</dbReference>
<dbReference type="InterPro" id="IPR013767">
    <property type="entry name" value="PAS_fold"/>
</dbReference>
<dbReference type="GO" id="GO:0016301">
    <property type="term" value="F:kinase activity"/>
    <property type="evidence" value="ECO:0007669"/>
    <property type="project" value="UniProtKB-KW"/>
</dbReference>
<dbReference type="CDD" id="cd00130">
    <property type="entry name" value="PAS"/>
    <property type="match status" value="1"/>
</dbReference>
<evidence type="ECO:0000313" key="6">
    <source>
        <dbReference type="EMBL" id="QJT10515.1"/>
    </source>
</evidence>
<feature type="domain" description="Response regulatory" evidence="2">
    <location>
        <begin position="5"/>
        <end position="120"/>
    </location>
</feature>
<dbReference type="InterPro" id="IPR003607">
    <property type="entry name" value="HD/PDEase_dom"/>
</dbReference>
<dbReference type="InterPro" id="IPR011006">
    <property type="entry name" value="CheY-like_superfamily"/>
</dbReference>
<dbReference type="NCBIfam" id="TIGR00277">
    <property type="entry name" value="HDIG"/>
    <property type="match status" value="1"/>
</dbReference>
<dbReference type="CDD" id="cd17534">
    <property type="entry name" value="REC_DC-like"/>
    <property type="match status" value="1"/>
</dbReference>
<evidence type="ECO:0000256" key="1">
    <source>
        <dbReference type="PROSITE-ProRule" id="PRU00169"/>
    </source>
</evidence>
<protein>
    <submittedName>
        <fullName evidence="6">HD domain-containing protein</fullName>
    </submittedName>
    <submittedName>
        <fullName evidence="7">Histidine kinase</fullName>
    </submittedName>
</protein>
<dbReference type="Gene3D" id="1.10.3210.10">
    <property type="entry name" value="Hypothetical protein af1432"/>
    <property type="match status" value="1"/>
</dbReference>
<dbReference type="Proteomes" id="UP000503251">
    <property type="component" value="Chromosome"/>
</dbReference>
<dbReference type="EMBL" id="CP039543">
    <property type="protein sequence ID" value="QJT10515.1"/>
    <property type="molecule type" value="Genomic_DNA"/>
</dbReference>
<dbReference type="SMART" id="SM00091">
    <property type="entry name" value="PAS"/>
    <property type="match status" value="1"/>
</dbReference>
<dbReference type="SMART" id="SM00471">
    <property type="entry name" value="HDc"/>
    <property type="match status" value="1"/>
</dbReference>
<evidence type="ECO:0000313" key="9">
    <source>
        <dbReference type="Proteomes" id="UP000503251"/>
    </source>
</evidence>
<dbReference type="SUPFAM" id="SSF109604">
    <property type="entry name" value="HD-domain/PDEase-like"/>
    <property type="match status" value="1"/>
</dbReference>
<gene>
    <name evidence="7" type="ORF">DQK91_10215</name>
    <name evidence="6" type="ORF">E8L03_17020</name>
</gene>
<dbReference type="InterPro" id="IPR006675">
    <property type="entry name" value="HDIG_dom"/>
</dbReference>
<keyword evidence="7" id="KW-0418">Kinase</keyword>
<keyword evidence="1" id="KW-0597">Phosphoprotein</keyword>
<dbReference type="InterPro" id="IPR000014">
    <property type="entry name" value="PAS"/>
</dbReference>
<dbReference type="CDD" id="cd00077">
    <property type="entry name" value="HDc"/>
    <property type="match status" value="1"/>
</dbReference>
<dbReference type="OrthoDB" id="9769359at2"/>
<dbReference type="AlphaFoldDB" id="A0A6P1ZKZ5"/>
<dbReference type="PANTHER" id="PTHR45228:SF1">
    <property type="entry name" value="CYCLIC DI-GMP PHOSPHODIESTERASE TM_0186"/>
    <property type="match status" value="1"/>
</dbReference>
<dbReference type="NCBIfam" id="TIGR00229">
    <property type="entry name" value="sensory_box"/>
    <property type="match status" value="1"/>
</dbReference>
<dbReference type="GO" id="GO:0006355">
    <property type="term" value="P:regulation of DNA-templated transcription"/>
    <property type="evidence" value="ECO:0007669"/>
    <property type="project" value="InterPro"/>
</dbReference>
<reference evidence="7 8" key="1">
    <citation type="submission" date="2018-06" db="EMBL/GenBank/DDBJ databases">
        <title>Complete genome of Desulfovibrio marinus P48SEP.</title>
        <authorList>
            <person name="Crispim J.S."/>
            <person name="Vidigal P.M.P."/>
            <person name="Silva L.C.F."/>
            <person name="Araujo L.C."/>
            <person name="Laguardia C.N."/>
            <person name="Dias R.S."/>
            <person name="Sousa M.P."/>
            <person name="Paula S.O."/>
            <person name="Silva C."/>
        </authorList>
    </citation>
    <scope>NUCLEOTIDE SEQUENCE [LARGE SCALE GENOMIC DNA]</scope>
    <source>
        <strain evidence="7 8">P48SEP</strain>
    </source>
</reference>
<keyword evidence="7" id="KW-0808">Transferase</keyword>
<evidence type="ECO:0000259" key="3">
    <source>
        <dbReference type="PROSITE" id="PS50112"/>
    </source>
</evidence>
<feature type="domain" description="HD-GYP" evidence="5">
    <location>
        <begin position="268"/>
        <end position="459"/>
    </location>
</feature>
<dbReference type="InterPro" id="IPR035965">
    <property type="entry name" value="PAS-like_dom_sf"/>
</dbReference>
<dbReference type="PROSITE" id="PS50113">
    <property type="entry name" value="PAC"/>
    <property type="match status" value="1"/>
</dbReference>
<dbReference type="GO" id="GO:0000160">
    <property type="term" value="P:phosphorelay signal transduction system"/>
    <property type="evidence" value="ECO:0007669"/>
    <property type="project" value="InterPro"/>
</dbReference>
<name>A0A6P1ZKZ5_9BACT</name>
<feature type="modified residue" description="4-aspartylphosphate" evidence="1">
    <location>
        <position position="55"/>
    </location>
</feature>
<dbReference type="RefSeq" id="WP_144305250.1">
    <property type="nucleotide sequence ID" value="NZ_CP039543.1"/>
</dbReference>
<evidence type="ECO:0000259" key="2">
    <source>
        <dbReference type="PROSITE" id="PS50110"/>
    </source>
</evidence>
<dbReference type="Proteomes" id="UP000434052">
    <property type="component" value="Unassembled WGS sequence"/>
</dbReference>
<accession>A0A6P1ZKZ5</accession>
<evidence type="ECO:0000313" key="7">
    <source>
        <dbReference type="EMBL" id="TVM34250.1"/>
    </source>
</evidence>
<dbReference type="SMART" id="SM00448">
    <property type="entry name" value="REC"/>
    <property type="match status" value="1"/>
</dbReference>
<reference evidence="6 9" key="2">
    <citation type="submission" date="2019-04" db="EMBL/GenBank/DDBJ databases">
        <title>Isolation and culture of sulfate reducing bacteria from the cold seep of the South China Sea.</title>
        <authorList>
            <person name="Sun C."/>
            <person name="Liu R."/>
        </authorList>
    </citation>
    <scope>NUCLEOTIDE SEQUENCE [LARGE SCALE GENOMIC DNA]</scope>
    <source>
        <strain evidence="6 9">CS1</strain>
    </source>
</reference>
<feature type="domain" description="PAC" evidence="4">
    <location>
        <begin position="209"/>
        <end position="263"/>
    </location>
</feature>
<dbReference type="SUPFAM" id="SSF52172">
    <property type="entry name" value="CheY-like"/>
    <property type="match status" value="1"/>
</dbReference>
<dbReference type="Pfam" id="PF00072">
    <property type="entry name" value="Response_reg"/>
    <property type="match status" value="1"/>
</dbReference>
<sequence length="459" mass="51071">MDKSRVLIVEDETIVAMDIERRLKFMGYEVLHPVTTGEDAVLRAAEQSPDIILMDIMLDGELDGIDAAAVIRSQQSVPVIYLTAYADEETLKRAQVTEPFGYIIKPFEDRELKTCIQMALYKHRMDERILENERWLATTLRSIGDAVVSTDRAGVVRYVNPMAEKLAAVQSRDAVGKALHDVVSIEEMSDDCSLEKMMAGVLSNGDGCRKETGVLYSRDGRAIPVEVSASSIQGTLGDGTRAGVVLVIHDMTEFVRADRALRKSVQDLRRTLEETVGALTLTTEKRDPYTAGHQQRVAMLASAIAETMDLTEEQVEGIRVSSLLHDIGKIYIPAEILSKPTMLTDIEMGMMKTHSEVGHEILKNISFPWPVSDIVLQHHERLDGSGYPMGLSGENILREARIIMVADVVEAMSSHRPYRAALGLDRALEEIAKNKGVRYDPLVVEHCLDLFRSGFRFEA</sequence>
<dbReference type="InterPro" id="IPR037522">
    <property type="entry name" value="HD_GYP_dom"/>
</dbReference>
<feature type="domain" description="PAS" evidence="3">
    <location>
        <begin position="132"/>
        <end position="205"/>
    </location>
</feature>